<dbReference type="GO" id="GO:0006646">
    <property type="term" value="P:phosphatidylethanolamine biosynthetic process"/>
    <property type="evidence" value="ECO:0007669"/>
    <property type="project" value="TreeGrafter"/>
</dbReference>
<dbReference type="OrthoDB" id="3649325at2759"/>
<proteinExistence type="inferred from homology"/>
<sequence>MAHGVKSVSTKSGGFVNRTYFCSIKNCTIPAKFDNFEPKEVVIHLNGGGILDGIESCGYRTVGEVPLAAINQILAQNGFAPKIYGIFKGGRIEEFIPSRITSVDDFKSVELCMAFARKLAKLHSLQLPIPKVPELLDAIPYATPAIDKDFSRYSAQDQTFIQDIINFPADQELHWFSDADNEIDLDAFLEEYLAEFKRLNKQFDPKYDNLSHLKMEVEVFDLLVCIAIIVFQRGALYSPQPNVSLDYSSGLARTYENRKLQVLNKYRDALNFKH</sequence>
<keyword evidence="6" id="KW-0418">Kinase</keyword>
<reference evidence="6" key="2">
    <citation type="submission" date="2018-11" db="EMBL/GenBank/DDBJ databases">
        <title>Trombidioid mite genomics.</title>
        <authorList>
            <person name="Dong X."/>
        </authorList>
    </citation>
    <scope>NUCLEOTIDE SEQUENCE</scope>
    <source>
        <strain evidence="6">UoL-WK</strain>
    </source>
</reference>
<accession>A0A3S3P871</accession>
<reference evidence="6 7" key="1">
    <citation type="journal article" date="2018" name="Gigascience">
        <title>Genomes of trombidid mites reveal novel predicted allergens and laterally-transferred genes associated with secondary metabolism.</title>
        <authorList>
            <person name="Dong X."/>
            <person name="Chaisiri K."/>
            <person name="Xia D."/>
            <person name="Armstrong S.D."/>
            <person name="Fang Y."/>
            <person name="Donnelly M.J."/>
            <person name="Kadowaki T."/>
            <person name="McGarry J.W."/>
            <person name="Darby A.C."/>
            <person name="Makepeace B.L."/>
        </authorList>
    </citation>
    <scope>NUCLEOTIDE SEQUENCE [LARGE SCALE GENOMIC DNA]</scope>
    <source>
        <strain evidence="6">UoL-WK</strain>
    </source>
</reference>
<dbReference type="PANTHER" id="PTHR22603:SF93">
    <property type="entry name" value="RE24176P"/>
    <property type="match status" value="1"/>
</dbReference>
<comment type="similarity">
    <text evidence="3">Belongs to the choline/ethanolamine kinase family.</text>
</comment>
<keyword evidence="2" id="KW-1208">Phospholipid metabolism</keyword>
<dbReference type="Proteomes" id="UP000285301">
    <property type="component" value="Unassembled WGS sequence"/>
</dbReference>
<keyword evidence="6" id="KW-0808">Transferase</keyword>
<gene>
    <name evidence="6" type="ORF">B4U79_18448</name>
    <name evidence="5" type="ORF">B4U79_18555</name>
    <name evidence="4" type="ORF">B4U79_18559</name>
</gene>
<comment type="caution">
    <text evidence="6">The sequence shown here is derived from an EMBL/GenBank/DDBJ whole genome shotgun (WGS) entry which is preliminary data.</text>
</comment>
<dbReference type="EMBL" id="NCKU01008980">
    <property type="protein sequence ID" value="RWS01556.1"/>
    <property type="molecule type" value="Genomic_DNA"/>
</dbReference>
<keyword evidence="1" id="KW-0444">Lipid biosynthesis</keyword>
<evidence type="ECO:0000313" key="4">
    <source>
        <dbReference type="EMBL" id="RWS01517.1"/>
    </source>
</evidence>
<dbReference type="Pfam" id="PF01633">
    <property type="entry name" value="Choline_kinase"/>
    <property type="match status" value="1"/>
</dbReference>
<evidence type="ECO:0000313" key="7">
    <source>
        <dbReference type="Proteomes" id="UP000285301"/>
    </source>
</evidence>
<keyword evidence="1" id="KW-0443">Lipid metabolism</keyword>
<dbReference type="GO" id="GO:0004305">
    <property type="term" value="F:ethanolamine kinase activity"/>
    <property type="evidence" value="ECO:0007669"/>
    <property type="project" value="TreeGrafter"/>
</dbReference>
<dbReference type="Gene3D" id="3.30.200.20">
    <property type="entry name" value="Phosphorylase Kinase, domain 1"/>
    <property type="match status" value="1"/>
</dbReference>
<evidence type="ECO:0000313" key="5">
    <source>
        <dbReference type="EMBL" id="RWS01556.1"/>
    </source>
</evidence>
<dbReference type="GO" id="GO:0005737">
    <property type="term" value="C:cytoplasm"/>
    <property type="evidence" value="ECO:0007669"/>
    <property type="project" value="TreeGrafter"/>
</dbReference>
<dbReference type="GO" id="GO:0004103">
    <property type="term" value="F:choline kinase activity"/>
    <property type="evidence" value="ECO:0007669"/>
    <property type="project" value="TreeGrafter"/>
</dbReference>
<dbReference type="AlphaFoldDB" id="A0A3S3P871"/>
<protein>
    <submittedName>
        <fullName evidence="6">Choline kinase alpha-like protein</fullName>
    </submittedName>
</protein>
<dbReference type="EMBL" id="NCKU01006793">
    <property type="protein sequence ID" value="RWS03152.1"/>
    <property type="molecule type" value="Genomic_DNA"/>
</dbReference>
<dbReference type="PANTHER" id="PTHR22603">
    <property type="entry name" value="CHOLINE/ETHANOALAMINE KINASE"/>
    <property type="match status" value="1"/>
</dbReference>
<dbReference type="EMBL" id="NCKU01009064">
    <property type="protein sequence ID" value="RWS01517.1"/>
    <property type="molecule type" value="Genomic_DNA"/>
</dbReference>
<dbReference type="STRING" id="1965070.A0A3S3P871"/>
<evidence type="ECO:0000256" key="3">
    <source>
        <dbReference type="ARBA" id="ARBA00038211"/>
    </source>
</evidence>
<dbReference type="SUPFAM" id="SSF56112">
    <property type="entry name" value="Protein kinase-like (PK-like)"/>
    <property type="match status" value="1"/>
</dbReference>
<evidence type="ECO:0000256" key="2">
    <source>
        <dbReference type="ARBA" id="ARBA00023264"/>
    </source>
</evidence>
<name>A0A3S3P871_9ACAR</name>
<dbReference type="InterPro" id="IPR011009">
    <property type="entry name" value="Kinase-like_dom_sf"/>
</dbReference>
<keyword evidence="1" id="KW-0594">Phospholipid biosynthesis</keyword>
<organism evidence="6 7">
    <name type="scientific">Dinothrombium tinctorium</name>
    <dbReference type="NCBI Taxonomy" id="1965070"/>
    <lineage>
        <taxon>Eukaryota</taxon>
        <taxon>Metazoa</taxon>
        <taxon>Ecdysozoa</taxon>
        <taxon>Arthropoda</taxon>
        <taxon>Chelicerata</taxon>
        <taxon>Arachnida</taxon>
        <taxon>Acari</taxon>
        <taxon>Acariformes</taxon>
        <taxon>Trombidiformes</taxon>
        <taxon>Prostigmata</taxon>
        <taxon>Anystina</taxon>
        <taxon>Parasitengona</taxon>
        <taxon>Trombidioidea</taxon>
        <taxon>Trombidiidae</taxon>
        <taxon>Dinothrombium</taxon>
    </lineage>
</organism>
<keyword evidence="7" id="KW-1185">Reference proteome</keyword>
<evidence type="ECO:0000256" key="1">
    <source>
        <dbReference type="ARBA" id="ARBA00023209"/>
    </source>
</evidence>
<evidence type="ECO:0000313" key="6">
    <source>
        <dbReference type="EMBL" id="RWS03152.1"/>
    </source>
</evidence>
<dbReference type="Gene3D" id="3.90.1200.10">
    <property type="match status" value="1"/>
</dbReference>